<proteinExistence type="predicted"/>
<sequence>MLLNWNSIAHDPWFLQDRQKQMRMDGTHRRKIRILCMC</sequence>
<reference evidence="1" key="2">
    <citation type="journal article" date="2015" name="Data Brief">
        <title>Shoot transcriptome of the giant reed, Arundo donax.</title>
        <authorList>
            <person name="Barrero R.A."/>
            <person name="Guerrero F.D."/>
            <person name="Moolhuijzen P."/>
            <person name="Goolsby J.A."/>
            <person name="Tidwell J."/>
            <person name="Bellgard S.E."/>
            <person name="Bellgard M.I."/>
        </authorList>
    </citation>
    <scope>NUCLEOTIDE SEQUENCE</scope>
    <source>
        <tissue evidence="1">Shoot tissue taken approximately 20 cm above the soil surface</tissue>
    </source>
</reference>
<evidence type="ECO:0000313" key="1">
    <source>
        <dbReference type="EMBL" id="JAE00175.1"/>
    </source>
</evidence>
<dbReference type="EMBL" id="GBRH01197721">
    <property type="protein sequence ID" value="JAE00175.1"/>
    <property type="molecule type" value="Transcribed_RNA"/>
</dbReference>
<reference evidence="1" key="1">
    <citation type="submission" date="2014-09" db="EMBL/GenBank/DDBJ databases">
        <authorList>
            <person name="Magalhaes I.L.F."/>
            <person name="Oliveira U."/>
            <person name="Santos F.R."/>
            <person name="Vidigal T.H.D.A."/>
            <person name="Brescovit A.D."/>
            <person name="Santos A.J."/>
        </authorList>
    </citation>
    <scope>NUCLEOTIDE SEQUENCE</scope>
    <source>
        <tissue evidence="1">Shoot tissue taken approximately 20 cm above the soil surface</tissue>
    </source>
</reference>
<name>A0A0A9EHH8_ARUDO</name>
<accession>A0A0A9EHH8</accession>
<organism evidence="1">
    <name type="scientific">Arundo donax</name>
    <name type="common">Giant reed</name>
    <name type="synonym">Donax arundinaceus</name>
    <dbReference type="NCBI Taxonomy" id="35708"/>
    <lineage>
        <taxon>Eukaryota</taxon>
        <taxon>Viridiplantae</taxon>
        <taxon>Streptophyta</taxon>
        <taxon>Embryophyta</taxon>
        <taxon>Tracheophyta</taxon>
        <taxon>Spermatophyta</taxon>
        <taxon>Magnoliopsida</taxon>
        <taxon>Liliopsida</taxon>
        <taxon>Poales</taxon>
        <taxon>Poaceae</taxon>
        <taxon>PACMAD clade</taxon>
        <taxon>Arundinoideae</taxon>
        <taxon>Arundineae</taxon>
        <taxon>Arundo</taxon>
    </lineage>
</organism>
<protein>
    <submittedName>
        <fullName evidence="1">Uncharacterized protein</fullName>
    </submittedName>
</protein>
<dbReference type="AlphaFoldDB" id="A0A0A9EHH8"/>